<protein>
    <submittedName>
        <fullName evidence="1">Enoyl-CoA hydratase/isomerase family protein</fullName>
    </submittedName>
</protein>
<gene>
    <name evidence="1" type="ORF">LP422_18505</name>
</gene>
<name>A0AC61U315_9MICO</name>
<dbReference type="Proteomes" id="UP001059663">
    <property type="component" value="Chromosome"/>
</dbReference>
<reference evidence="1" key="1">
    <citation type="submission" date="2021-11" db="EMBL/GenBank/DDBJ databases">
        <title>Study of the species diversity of bacterial strains isolated from a unique natural object - Shulgan-Tash cave (Bashkiria).</title>
        <authorList>
            <person name="Sazanova A.L."/>
            <person name="Chirak E.R."/>
            <person name="Safronova V.I."/>
        </authorList>
    </citation>
    <scope>NUCLEOTIDE SEQUENCE</scope>
    <source>
        <strain evidence="1">P1</strain>
    </source>
</reference>
<dbReference type="EMBL" id="CP087977">
    <property type="protein sequence ID" value="UUZ44398.1"/>
    <property type="molecule type" value="Genomic_DNA"/>
</dbReference>
<evidence type="ECO:0000313" key="2">
    <source>
        <dbReference type="Proteomes" id="UP001059663"/>
    </source>
</evidence>
<accession>A0AC61U315</accession>
<evidence type="ECO:0000313" key="1">
    <source>
        <dbReference type="EMBL" id="UUZ44398.1"/>
    </source>
</evidence>
<proteinExistence type="predicted"/>
<organism evidence="1 2">
    <name type="scientific">Janibacter limosus</name>
    <dbReference type="NCBI Taxonomy" id="53458"/>
    <lineage>
        <taxon>Bacteria</taxon>
        <taxon>Bacillati</taxon>
        <taxon>Actinomycetota</taxon>
        <taxon>Actinomycetes</taxon>
        <taxon>Micrococcales</taxon>
        <taxon>Intrasporangiaceae</taxon>
        <taxon>Janibacter</taxon>
    </lineage>
</organism>
<sequence length="173" mass="18300">MPDFAPGPTGTDEVLFAVDETPGPDPAQPAPDHQLADPRHGRGRPRTAARSWEQDDTVSAVTIEGAGERGLCAGGDVRAVREAHLAGTSGGVDFWADEYVLDAQIAEYPKPVIALMDGIVMGGGLGISMFADARWATERSRVAMPETIIGFFPDVAATYLLSRAPGRRGPTSR</sequence>